<keyword evidence="8 12" id="KW-0472">Membrane</keyword>
<dbReference type="InterPro" id="IPR050854">
    <property type="entry name" value="LMBD1_LysCbl_Transport"/>
</dbReference>
<feature type="transmembrane region" description="Helical" evidence="12">
    <location>
        <begin position="6"/>
        <end position="27"/>
    </location>
</feature>
<evidence type="ECO:0000256" key="11">
    <source>
        <dbReference type="ARBA" id="ARBA00025515"/>
    </source>
</evidence>
<dbReference type="PANTHER" id="PTHR16130:SF2">
    <property type="entry name" value="LYSOSOMAL COBALAMIN TRANSPORT ESCORT PROTEIN LMBD1"/>
    <property type="match status" value="1"/>
</dbReference>
<evidence type="ECO:0000256" key="6">
    <source>
        <dbReference type="ARBA" id="ARBA00022692"/>
    </source>
</evidence>
<organism evidence="13 14">
    <name type="scientific">Uncinula necator</name>
    <name type="common">Grape powdery mildew</name>
    <dbReference type="NCBI Taxonomy" id="52586"/>
    <lineage>
        <taxon>Eukaryota</taxon>
        <taxon>Fungi</taxon>
        <taxon>Dikarya</taxon>
        <taxon>Ascomycota</taxon>
        <taxon>Pezizomycotina</taxon>
        <taxon>Leotiomycetes</taxon>
        <taxon>Erysiphales</taxon>
        <taxon>Erysiphaceae</taxon>
        <taxon>Erysiphe</taxon>
    </lineage>
</organism>
<keyword evidence="4" id="KW-0813">Transport</keyword>
<dbReference type="PANTHER" id="PTHR16130">
    <property type="entry name" value="LYSOSOMAL COBALAMIN TRANSPORTER-RELATED"/>
    <property type="match status" value="1"/>
</dbReference>
<feature type="transmembrane region" description="Helical" evidence="12">
    <location>
        <begin position="417"/>
        <end position="439"/>
    </location>
</feature>
<evidence type="ECO:0000256" key="2">
    <source>
        <dbReference type="ARBA" id="ARBA00009901"/>
    </source>
</evidence>
<sequence>MELTHFSLYWLAYGITIILMALAAITFTFTYQSNHDRSALVSVITIISLTSLLATLLLLPVDVALISSTNSSRLGIKEKWATPEKIQDIVIGLKTLYIILYSFNAFVFLLIVPFTYFFYEEYDDNAAEEGYQTPGQRILGALKYTFMLSILILIFFFAGFLIPIVRDPKGYQFDLNFFKRLILEDHGEYAITFSLGMLISIGTILYIFFTAAGMAILPLSLIKSQPSIDASSLHADSASFLRENRQRQRQLQNLSNRTSYITDESERERLVNEERTLIRRINLASRLQARENRTIFKFLKKLRASLKPLRLIGGILLLCLSILIWISILVTGVDKVKNSLCKQECGYILNTINIYQPLNYILVKFSRIYPLDNVFMVILTLFFLSSSVAGIIRLGIRFFWIKLLEIRKGQTLPQAMLIVNVMLALMILALNYSVVMMVAPHYATFGTQTFCDAPSEKFPDGQPDCSMHLDLVKPCSELSSEYGYRNICTPSVISSVLGQVIVNFKSYGVFLFWAQFVFLIVFLLVFLIHLFRGPKFNLKKIDELAEIEEEESLLANQH</sequence>
<dbReference type="STRING" id="52586.A0A0B1P2P9"/>
<dbReference type="EMBL" id="JNVN01001988">
    <property type="protein sequence ID" value="KHJ32563.1"/>
    <property type="molecule type" value="Genomic_DNA"/>
</dbReference>
<comment type="similarity">
    <text evidence="2">Belongs to the LIMR family. LMBRD1 subfamily.</text>
</comment>
<dbReference type="GO" id="GO:0031419">
    <property type="term" value="F:cobalamin binding"/>
    <property type="evidence" value="ECO:0007669"/>
    <property type="project" value="UniProtKB-KW"/>
</dbReference>
<dbReference type="AlphaFoldDB" id="A0A0B1P2P9"/>
<proteinExistence type="inferred from homology"/>
<evidence type="ECO:0000313" key="14">
    <source>
        <dbReference type="Proteomes" id="UP000030854"/>
    </source>
</evidence>
<dbReference type="Pfam" id="PF04791">
    <property type="entry name" value="LMBR1"/>
    <property type="match status" value="1"/>
</dbReference>
<dbReference type="GO" id="GO:0005774">
    <property type="term" value="C:vacuolar membrane"/>
    <property type="evidence" value="ECO:0007669"/>
    <property type="project" value="TreeGrafter"/>
</dbReference>
<feature type="transmembrane region" description="Helical" evidence="12">
    <location>
        <begin position="140"/>
        <end position="165"/>
    </location>
</feature>
<evidence type="ECO:0000256" key="10">
    <source>
        <dbReference type="ARBA" id="ARBA00023285"/>
    </source>
</evidence>
<evidence type="ECO:0000256" key="5">
    <source>
        <dbReference type="ARBA" id="ARBA00022628"/>
    </source>
</evidence>
<evidence type="ECO:0000256" key="12">
    <source>
        <dbReference type="SAM" id="Phobius"/>
    </source>
</evidence>
<keyword evidence="6 12" id="KW-0812">Transmembrane</keyword>
<comment type="function">
    <text evidence="11">Probable lysosomal cobalamin transporter. Required to export cobalamin from lysosomes allowing its conversion to cofactors.</text>
</comment>
<evidence type="ECO:0000256" key="8">
    <source>
        <dbReference type="ARBA" id="ARBA00023136"/>
    </source>
</evidence>
<dbReference type="HOGENOM" id="CLU_028341_1_0_1"/>
<reference evidence="13 14" key="1">
    <citation type="journal article" date="2014" name="BMC Genomics">
        <title>Adaptive genomic structural variation in the grape powdery mildew pathogen, Erysiphe necator.</title>
        <authorList>
            <person name="Jones L."/>
            <person name="Riaz S."/>
            <person name="Morales-Cruz A."/>
            <person name="Amrine K.C."/>
            <person name="McGuire B."/>
            <person name="Gubler W.D."/>
            <person name="Walker M.A."/>
            <person name="Cantu D."/>
        </authorList>
    </citation>
    <scope>NUCLEOTIDE SEQUENCE [LARGE SCALE GENOMIC DNA]</scope>
    <source>
        <strain evidence="14">c</strain>
    </source>
</reference>
<dbReference type="InterPro" id="IPR006876">
    <property type="entry name" value="LMBR1-like_membr_prot"/>
</dbReference>
<evidence type="ECO:0000256" key="7">
    <source>
        <dbReference type="ARBA" id="ARBA00022989"/>
    </source>
</evidence>
<comment type="caution">
    <text evidence="13">The sequence shown here is derived from an EMBL/GenBank/DDBJ whole genome shotgun (WGS) entry which is preliminary data.</text>
</comment>
<dbReference type="Proteomes" id="UP000030854">
    <property type="component" value="Unassembled WGS sequence"/>
</dbReference>
<feature type="transmembrane region" description="Helical" evidence="12">
    <location>
        <begin position="39"/>
        <end position="59"/>
    </location>
</feature>
<feature type="transmembrane region" description="Helical" evidence="12">
    <location>
        <begin position="189"/>
        <end position="217"/>
    </location>
</feature>
<evidence type="ECO:0000313" key="13">
    <source>
        <dbReference type="EMBL" id="KHJ32563.1"/>
    </source>
</evidence>
<evidence type="ECO:0000256" key="9">
    <source>
        <dbReference type="ARBA" id="ARBA00023228"/>
    </source>
</evidence>
<evidence type="ECO:0000256" key="3">
    <source>
        <dbReference type="ARBA" id="ARBA00017088"/>
    </source>
</evidence>
<feature type="transmembrane region" description="Helical" evidence="12">
    <location>
        <begin position="510"/>
        <end position="531"/>
    </location>
</feature>
<keyword evidence="9" id="KW-0458">Lysosome</keyword>
<dbReference type="OMA" id="FWAQFVF"/>
<comment type="subcellular location">
    <subcellularLocation>
        <location evidence="1">Lysosome membrane</location>
        <topology evidence="1">Multi-pass membrane protein</topology>
    </subcellularLocation>
</comment>
<accession>A0A0B1P2P9</accession>
<dbReference type="GO" id="GO:0072665">
    <property type="term" value="P:protein localization to vacuole"/>
    <property type="evidence" value="ECO:0007669"/>
    <property type="project" value="TreeGrafter"/>
</dbReference>
<protein>
    <recommendedName>
        <fullName evidence="3">Probable lysosomal cobalamin transporter</fullName>
    </recommendedName>
</protein>
<keyword evidence="5" id="KW-0846">Cobalamin</keyword>
<name>A0A0B1P2P9_UNCNE</name>
<evidence type="ECO:0000256" key="1">
    <source>
        <dbReference type="ARBA" id="ARBA00004155"/>
    </source>
</evidence>
<keyword evidence="14" id="KW-1185">Reference proteome</keyword>
<keyword evidence="10" id="KW-0170">Cobalt</keyword>
<feature type="transmembrane region" description="Helical" evidence="12">
    <location>
        <begin position="374"/>
        <end position="396"/>
    </location>
</feature>
<gene>
    <name evidence="13" type="ORF">EV44_g0460</name>
</gene>
<feature type="transmembrane region" description="Helical" evidence="12">
    <location>
        <begin position="309"/>
        <end position="330"/>
    </location>
</feature>
<keyword evidence="7 12" id="KW-1133">Transmembrane helix</keyword>
<feature type="transmembrane region" description="Helical" evidence="12">
    <location>
        <begin position="98"/>
        <end position="119"/>
    </location>
</feature>
<evidence type="ECO:0000256" key="4">
    <source>
        <dbReference type="ARBA" id="ARBA00022448"/>
    </source>
</evidence>